<proteinExistence type="predicted"/>
<keyword evidence="6" id="KW-1185">Reference proteome</keyword>
<dbReference type="AlphaFoldDB" id="A0AAF0Z535"/>
<evidence type="ECO:0000313" key="6">
    <source>
        <dbReference type="Proteomes" id="UP001304340"/>
    </source>
</evidence>
<evidence type="ECO:0000256" key="4">
    <source>
        <dbReference type="ARBA" id="ARBA00023136"/>
    </source>
</evidence>
<evidence type="ECO:0000313" key="5">
    <source>
        <dbReference type="EMBL" id="WPF82224.1"/>
    </source>
</evidence>
<dbReference type="InterPro" id="IPR032808">
    <property type="entry name" value="DoxX"/>
</dbReference>
<dbReference type="PANTHER" id="PTHR36974:SF1">
    <property type="entry name" value="DOXX FAMILY MEMBRANE PROTEIN"/>
    <property type="match status" value="1"/>
</dbReference>
<accession>A0AAF0Z535</accession>
<comment type="subcellular location">
    <subcellularLocation>
        <location evidence="1">Membrane</location>
        <topology evidence="1">Multi-pass membrane protein</topology>
    </subcellularLocation>
</comment>
<dbReference type="PANTHER" id="PTHR36974">
    <property type="entry name" value="MEMBRANE PROTEIN-RELATED"/>
    <property type="match status" value="1"/>
</dbReference>
<dbReference type="KEGG" id="sbil:SANBI_003568"/>
<dbReference type="RefSeq" id="WP_319157447.1">
    <property type="nucleotide sequence ID" value="NZ_CP138359.1"/>
</dbReference>
<gene>
    <name evidence="5" type="ORF">SANBI_003568</name>
</gene>
<evidence type="ECO:0000256" key="3">
    <source>
        <dbReference type="ARBA" id="ARBA00022989"/>
    </source>
</evidence>
<keyword evidence="3" id="KW-1133">Transmembrane helix</keyword>
<dbReference type="Pfam" id="PF13564">
    <property type="entry name" value="DoxX_2"/>
    <property type="match status" value="1"/>
</dbReference>
<evidence type="ECO:0000256" key="1">
    <source>
        <dbReference type="ARBA" id="ARBA00004141"/>
    </source>
</evidence>
<sequence>MPKPLQLVIAARVVRRLRRSRTAAAGQASAPRGPSHLPALSLAATLAATGALHLAKPGPYDRLIPKALGKPRPWTIGSGVAELVCAASLVHPATRRIGSLATAGLVVTVFPGNITAALKARRSRIRSGAERPGAREIVAWARLPFQLPLLAWALAAGRSAGPRES</sequence>
<dbReference type="Proteomes" id="UP001304340">
    <property type="component" value="Chromosome"/>
</dbReference>
<reference evidence="6" key="1">
    <citation type="submission" date="2023-11" db="EMBL/GenBank/DDBJ databases">
        <authorList>
            <person name="Helweg L.P."/>
            <person name="Kiel A."/>
            <person name="Hitz F."/>
            <person name="Ruckert-Reed C."/>
            <person name="Busche T."/>
            <person name="Kaltschmidt B."/>
            <person name="Kaltschmidt C."/>
        </authorList>
    </citation>
    <scope>NUCLEOTIDE SEQUENCE [LARGE SCALE GENOMIC DNA]</scope>
    <source>
        <strain evidence="6">4.1</strain>
    </source>
</reference>
<keyword evidence="4" id="KW-0472">Membrane</keyword>
<dbReference type="GO" id="GO:0016020">
    <property type="term" value="C:membrane"/>
    <property type="evidence" value="ECO:0007669"/>
    <property type="project" value="UniProtKB-SubCell"/>
</dbReference>
<dbReference type="EMBL" id="CP138359">
    <property type="protein sequence ID" value="WPF82224.1"/>
    <property type="molecule type" value="Genomic_DNA"/>
</dbReference>
<keyword evidence="2" id="KW-0812">Transmembrane</keyword>
<evidence type="ECO:0000256" key="2">
    <source>
        <dbReference type="ARBA" id="ARBA00022692"/>
    </source>
</evidence>
<protein>
    <submittedName>
        <fullName evidence="5">DoxX family protein</fullName>
    </submittedName>
</protein>
<organism evidence="5 6">
    <name type="scientific">Sanguibacter biliveldensis</name>
    <dbReference type="NCBI Taxonomy" id="3030830"/>
    <lineage>
        <taxon>Bacteria</taxon>
        <taxon>Bacillati</taxon>
        <taxon>Actinomycetota</taxon>
        <taxon>Actinomycetes</taxon>
        <taxon>Micrococcales</taxon>
        <taxon>Sanguibacteraceae</taxon>
        <taxon>Sanguibacter</taxon>
    </lineage>
</organism>
<name>A0AAF0Z535_9MICO</name>